<dbReference type="EMBL" id="PFMI01000026">
    <property type="protein sequence ID" value="PIZ01012.1"/>
    <property type="molecule type" value="Genomic_DNA"/>
</dbReference>
<dbReference type="GO" id="GO:0004815">
    <property type="term" value="F:aspartate-tRNA ligase activity"/>
    <property type="evidence" value="ECO:0007669"/>
    <property type="project" value="UniProtKB-UniRule"/>
</dbReference>
<keyword evidence="4 7" id="KW-0067">ATP-binding</keyword>
<comment type="function">
    <text evidence="7">Catalyzes the attachment of L-aspartate to tRNA(Asp) in a two-step reaction: L-aspartate is first activated by ATP to form Asp-AMP and then transferred to the acceptor end of tRNA(Asp).</text>
</comment>
<comment type="catalytic activity">
    <reaction evidence="7">
        <text>tRNA(Asp) + L-aspartate + ATP = L-aspartyl-tRNA(Asp) + AMP + diphosphate</text>
        <dbReference type="Rhea" id="RHEA:19649"/>
        <dbReference type="Rhea" id="RHEA-COMP:9660"/>
        <dbReference type="Rhea" id="RHEA-COMP:9678"/>
        <dbReference type="ChEBI" id="CHEBI:29991"/>
        <dbReference type="ChEBI" id="CHEBI:30616"/>
        <dbReference type="ChEBI" id="CHEBI:33019"/>
        <dbReference type="ChEBI" id="CHEBI:78442"/>
        <dbReference type="ChEBI" id="CHEBI:78516"/>
        <dbReference type="ChEBI" id="CHEBI:456215"/>
        <dbReference type="EC" id="6.1.1.12"/>
    </reaction>
</comment>
<keyword evidence="2 7" id="KW-0436">Ligase</keyword>
<comment type="caution">
    <text evidence="7">Lacks conserved residue(s) required for the propagation of feature annotation.</text>
</comment>
<feature type="binding site" evidence="7">
    <location>
        <position position="229"/>
    </location>
    <ligand>
        <name>ATP</name>
        <dbReference type="ChEBI" id="CHEBI:30616"/>
    </ligand>
</feature>
<dbReference type="HAMAP" id="MF_00044">
    <property type="entry name" value="Asp_tRNA_synth_type1"/>
    <property type="match status" value="1"/>
</dbReference>
<comment type="similarity">
    <text evidence="1 7">Belongs to the class-II aminoacyl-tRNA synthetase family. Type 1 subfamily.</text>
</comment>
<dbReference type="PRINTS" id="PR01042">
    <property type="entry name" value="TRNASYNTHASP"/>
</dbReference>
<feature type="binding site" evidence="7">
    <location>
        <begin position="414"/>
        <end position="417"/>
    </location>
    <ligand>
        <name>ATP</name>
        <dbReference type="ChEBI" id="CHEBI:30616"/>
    </ligand>
</feature>
<dbReference type="InterPro" id="IPR047089">
    <property type="entry name" value="Asp-tRNA-ligase_1_N"/>
</dbReference>
<dbReference type="InterPro" id="IPR012340">
    <property type="entry name" value="NA-bd_OB-fold"/>
</dbReference>
<dbReference type="InterPro" id="IPR004524">
    <property type="entry name" value="Asp-tRNA-ligase_1"/>
</dbReference>
<evidence type="ECO:0000256" key="5">
    <source>
        <dbReference type="ARBA" id="ARBA00022917"/>
    </source>
</evidence>
<evidence type="ECO:0000256" key="4">
    <source>
        <dbReference type="ARBA" id="ARBA00022840"/>
    </source>
</evidence>
<dbReference type="GO" id="GO:0006422">
    <property type="term" value="P:aspartyl-tRNA aminoacylation"/>
    <property type="evidence" value="ECO:0007669"/>
    <property type="project" value="UniProtKB-UniRule"/>
</dbReference>
<comment type="caution">
    <text evidence="9">The sequence shown here is derived from an EMBL/GenBank/DDBJ whole genome shotgun (WGS) entry which is preliminary data.</text>
</comment>
<feature type="binding site" evidence="7">
    <location>
        <position position="220"/>
    </location>
    <ligand>
        <name>L-aspartate</name>
        <dbReference type="ChEBI" id="CHEBI:29991"/>
    </ligand>
</feature>
<dbReference type="PANTHER" id="PTHR22594:SF5">
    <property type="entry name" value="ASPARTATE--TRNA LIGASE, MITOCHONDRIAL"/>
    <property type="match status" value="1"/>
</dbReference>
<gene>
    <name evidence="7" type="primary">aspS</name>
    <name evidence="9" type="ORF">COY61_00940</name>
</gene>
<dbReference type="InterPro" id="IPR047090">
    <property type="entry name" value="AspRS_core"/>
</dbReference>
<feature type="region of interest" description="Aspartate" evidence="7">
    <location>
        <begin position="198"/>
        <end position="201"/>
    </location>
</feature>
<sequence length="466" mass="54068">MRIQISDLNKKIGCEVEIFGWVNTRRDMGNISFIDLRDITANIQVVLISKEMDEQSAEAIKKLRPEYVLKVVGEIKKRQEKQINIKVFNGEIEIVAKKVEILNESKTLPFDISTDGYEIKEEVRMKYRYLDLRRSRAKKNLILRHKLIKFIRDFMDEKGFMEIETPLFTKTTPEGARDYIVPSRLHPGKFYALPQSPQQYKELLMIAGMEKYFQIARAIRDEDPRADRQPEHTQWDFEMSFVERDDVMNILEEGIIKLTKYLEPMTEKKLLVEPLPRLTYRETMAKYGTDKPDIRSGPKDPNVLAFAWIIDFPLVEWKKEENRWDPVHHMFVMPKPGYKNLLDTDPGKIISTQFDLVCNGYEICSGSIRINQRQLQEKIMGLIGLNLEKARQQFGHLLEALEFGAPPHGGAAPGIDRLAMLYAGESNIREVIAFSKTGDGRDLMMDAPSEVDEKQLKELNIKIARE</sequence>
<proteinExistence type="inferred from homology"/>
<keyword evidence="6 7" id="KW-0030">Aminoacyl-tRNA synthetase</keyword>
<keyword evidence="3 7" id="KW-0547">Nucleotide-binding</keyword>
<protein>
    <recommendedName>
        <fullName evidence="7">Aspartate--tRNA ligase</fullName>
        <ecNumber evidence="7">6.1.1.12</ecNumber>
    </recommendedName>
    <alternativeName>
        <fullName evidence="7">Aspartyl-tRNA synthetase</fullName>
        <shortName evidence="7">AspRS</shortName>
    </alternativeName>
</protein>
<evidence type="ECO:0000313" key="9">
    <source>
        <dbReference type="EMBL" id="PIZ01012.1"/>
    </source>
</evidence>
<dbReference type="InterPro" id="IPR006195">
    <property type="entry name" value="aa-tRNA-synth_II"/>
</dbReference>
<dbReference type="Proteomes" id="UP000229371">
    <property type="component" value="Unassembled WGS sequence"/>
</dbReference>
<name>A0A2M7RNV9_9BACT</name>
<keyword evidence="7" id="KW-0963">Cytoplasm</keyword>
<keyword evidence="5 7" id="KW-0648">Protein biosynthesis</keyword>
<dbReference type="GO" id="GO:0005737">
    <property type="term" value="C:cytoplasm"/>
    <property type="evidence" value="ECO:0007669"/>
    <property type="project" value="UniProtKB-SubCell"/>
</dbReference>
<evidence type="ECO:0000313" key="10">
    <source>
        <dbReference type="Proteomes" id="UP000229371"/>
    </source>
</evidence>
<dbReference type="InterPro" id="IPR004115">
    <property type="entry name" value="GAD-like_sf"/>
</dbReference>
<dbReference type="InterPro" id="IPR004365">
    <property type="entry name" value="NA-bd_OB_tRNA"/>
</dbReference>
<dbReference type="AlphaFoldDB" id="A0A2M7RNV9"/>
<comment type="subunit">
    <text evidence="7">Homodimer.</text>
</comment>
<evidence type="ECO:0000256" key="6">
    <source>
        <dbReference type="ARBA" id="ARBA00023146"/>
    </source>
</evidence>
<reference evidence="10" key="1">
    <citation type="submission" date="2017-09" db="EMBL/GenBank/DDBJ databases">
        <title>Depth-based differentiation of microbial function through sediment-hosted aquifers and enrichment of novel symbionts in the deep terrestrial subsurface.</title>
        <authorList>
            <person name="Probst A.J."/>
            <person name="Ladd B."/>
            <person name="Jarett J.K."/>
            <person name="Geller-Mcgrath D.E."/>
            <person name="Sieber C.M.K."/>
            <person name="Emerson J.B."/>
            <person name="Anantharaman K."/>
            <person name="Thomas B.C."/>
            <person name="Malmstrom R."/>
            <person name="Stieglmeier M."/>
            <person name="Klingl A."/>
            <person name="Woyke T."/>
            <person name="Ryan C.M."/>
            <person name="Banfield J.F."/>
        </authorList>
    </citation>
    <scope>NUCLEOTIDE SEQUENCE [LARGE SCALE GENOMIC DNA]</scope>
</reference>
<evidence type="ECO:0000259" key="8">
    <source>
        <dbReference type="PROSITE" id="PS50862"/>
    </source>
</evidence>
<dbReference type="GO" id="GO:0003676">
    <property type="term" value="F:nucleic acid binding"/>
    <property type="evidence" value="ECO:0007669"/>
    <property type="project" value="InterPro"/>
</dbReference>
<evidence type="ECO:0000256" key="7">
    <source>
        <dbReference type="HAMAP-Rule" id="MF_00044"/>
    </source>
</evidence>
<feature type="binding site" evidence="7">
    <location>
        <position position="328"/>
    </location>
    <ligand>
        <name>L-aspartate</name>
        <dbReference type="ChEBI" id="CHEBI:29991"/>
    </ligand>
</feature>
<feature type="binding site" evidence="7">
    <location>
        <position position="362"/>
    </location>
    <ligand>
        <name>ATP</name>
        <dbReference type="ChEBI" id="CHEBI:30616"/>
    </ligand>
</feature>
<organism evidence="9 10">
    <name type="scientific">bacterium (Candidatus Gribaldobacteria) CG_4_10_14_0_8_um_filter_33_9</name>
    <dbReference type="NCBI Taxonomy" id="2014266"/>
    <lineage>
        <taxon>Bacteria</taxon>
        <taxon>Candidatus Gribaldobacteria</taxon>
    </lineage>
</organism>
<evidence type="ECO:0000256" key="2">
    <source>
        <dbReference type="ARBA" id="ARBA00022598"/>
    </source>
</evidence>
<accession>A0A2M7RNV9</accession>
<dbReference type="InterPro" id="IPR045864">
    <property type="entry name" value="aa-tRNA-synth_II/BPL/LPL"/>
</dbReference>
<dbReference type="Gene3D" id="2.40.50.140">
    <property type="entry name" value="Nucleic acid-binding proteins"/>
    <property type="match status" value="1"/>
</dbReference>
<dbReference type="PANTHER" id="PTHR22594">
    <property type="entry name" value="ASPARTYL/LYSYL-TRNA SYNTHETASE"/>
    <property type="match status" value="1"/>
</dbReference>
<dbReference type="CDD" id="cd04317">
    <property type="entry name" value="EcAspRS_like_N"/>
    <property type="match status" value="1"/>
</dbReference>
<dbReference type="SUPFAM" id="SSF50249">
    <property type="entry name" value="Nucleic acid-binding proteins"/>
    <property type="match status" value="1"/>
</dbReference>
<dbReference type="InterPro" id="IPR002312">
    <property type="entry name" value="Asp/Asn-tRNA-synth_IIb"/>
</dbReference>
<dbReference type="EC" id="6.1.1.12" evidence="7"/>
<dbReference type="Gene3D" id="3.30.930.10">
    <property type="entry name" value="Bira Bifunctional Protein, Domain 2"/>
    <property type="match status" value="2"/>
</dbReference>
<dbReference type="Pfam" id="PF01336">
    <property type="entry name" value="tRNA_anti-codon"/>
    <property type="match status" value="1"/>
</dbReference>
<feature type="binding site" evidence="7">
    <location>
        <position position="174"/>
    </location>
    <ligand>
        <name>L-aspartate</name>
        <dbReference type="ChEBI" id="CHEBI:29991"/>
    </ligand>
</feature>
<comment type="subcellular location">
    <subcellularLocation>
        <location evidence="7">Cytoplasm</location>
    </subcellularLocation>
</comment>
<evidence type="ECO:0000256" key="3">
    <source>
        <dbReference type="ARBA" id="ARBA00022741"/>
    </source>
</evidence>
<dbReference type="Gene3D" id="3.30.1360.30">
    <property type="entry name" value="GAD-like domain"/>
    <property type="match status" value="1"/>
</dbReference>
<feature type="domain" description="Aminoacyl-transfer RNA synthetases class-II family profile" evidence="8">
    <location>
        <begin position="143"/>
        <end position="448"/>
    </location>
</feature>
<feature type="binding site" evidence="7">
    <location>
        <position position="369"/>
    </location>
    <ligand>
        <name>L-aspartate</name>
        <dbReference type="ChEBI" id="CHEBI:29991"/>
    </ligand>
</feature>
<dbReference type="GO" id="GO:0005524">
    <property type="term" value="F:ATP binding"/>
    <property type="evidence" value="ECO:0007669"/>
    <property type="project" value="UniProtKB-UniRule"/>
</dbReference>
<dbReference type="SUPFAM" id="SSF55681">
    <property type="entry name" value="Class II aaRS and biotin synthetases"/>
    <property type="match status" value="1"/>
</dbReference>
<dbReference type="CDD" id="cd00777">
    <property type="entry name" value="AspRS_core"/>
    <property type="match status" value="1"/>
</dbReference>
<feature type="binding site" evidence="7">
    <location>
        <begin position="220"/>
        <end position="222"/>
    </location>
    <ligand>
        <name>ATP</name>
        <dbReference type="ChEBI" id="CHEBI:30616"/>
    </ligand>
</feature>
<dbReference type="InterPro" id="IPR004364">
    <property type="entry name" value="Aa-tRNA-synt_II"/>
</dbReference>
<dbReference type="Pfam" id="PF00152">
    <property type="entry name" value="tRNA-synt_2"/>
    <property type="match status" value="1"/>
</dbReference>
<evidence type="ECO:0000256" key="1">
    <source>
        <dbReference type="ARBA" id="ARBA00006303"/>
    </source>
</evidence>
<dbReference type="PROSITE" id="PS50862">
    <property type="entry name" value="AA_TRNA_LIGASE_II"/>
    <property type="match status" value="1"/>
</dbReference>